<organism evidence="2 3">
    <name type="scientific">Streptomyces chumphonensis</name>
    <dbReference type="NCBI Taxonomy" id="1214925"/>
    <lineage>
        <taxon>Bacteria</taxon>
        <taxon>Bacillati</taxon>
        <taxon>Actinomycetota</taxon>
        <taxon>Actinomycetes</taxon>
        <taxon>Kitasatosporales</taxon>
        <taxon>Streptomycetaceae</taxon>
        <taxon>Streptomyces</taxon>
    </lineage>
</organism>
<sequence length="135" mass="14409">MKPARPVACTALAAALLLTGCSGDNDAREVPRGWIAKEYGRDGLDYVDRGDGPSKVAGEIDDHRSAFSRTTSGGRVFLRYRDDIVAVSPHLGGSRIEIDDYRDGYNRWHSHVGHVWPAPGSSGNGFRGGGPGSGK</sequence>
<comment type="caution">
    <text evidence="2">The sequence shown here is derived from an EMBL/GenBank/DDBJ whole genome shotgun (WGS) entry which is preliminary data.</text>
</comment>
<dbReference type="RefSeq" id="WP_191211215.1">
    <property type="nucleotide sequence ID" value="NZ_BAABKL010000020.1"/>
</dbReference>
<feature type="signal peptide" evidence="1">
    <location>
        <begin position="1"/>
        <end position="27"/>
    </location>
</feature>
<accession>A0A927F1K5</accession>
<dbReference type="AlphaFoldDB" id="A0A927F1K5"/>
<dbReference type="Pfam" id="PF14042">
    <property type="entry name" value="DUF4247"/>
    <property type="match status" value="1"/>
</dbReference>
<keyword evidence="1" id="KW-0732">Signal</keyword>
<reference evidence="2" key="1">
    <citation type="submission" date="2020-09" db="EMBL/GenBank/DDBJ databases">
        <title>Secondary metabolite and genome analysis of marine Streptomyces chumphonensis KK1-2T.</title>
        <authorList>
            <person name="Phongsopitanun W."/>
            <person name="Kanchanasin P."/>
            <person name="Pittayakhajonwut P."/>
            <person name="Suwanborirux K."/>
            <person name="Tanasupawat S."/>
        </authorList>
    </citation>
    <scope>NUCLEOTIDE SEQUENCE</scope>
    <source>
        <strain evidence="2">KK1-2</strain>
    </source>
</reference>
<evidence type="ECO:0000313" key="2">
    <source>
        <dbReference type="EMBL" id="MBD3933925.1"/>
    </source>
</evidence>
<protein>
    <submittedName>
        <fullName evidence="2">DUF4247 domain-containing protein</fullName>
    </submittedName>
</protein>
<gene>
    <name evidence="2" type="ORF">IF129_20485</name>
</gene>
<dbReference type="Proteomes" id="UP000632289">
    <property type="component" value="Unassembled WGS sequence"/>
</dbReference>
<dbReference type="InterPro" id="IPR025341">
    <property type="entry name" value="DUF4247"/>
</dbReference>
<evidence type="ECO:0000313" key="3">
    <source>
        <dbReference type="Proteomes" id="UP000632289"/>
    </source>
</evidence>
<name>A0A927F1K5_9ACTN</name>
<proteinExistence type="predicted"/>
<feature type="chain" id="PRO_5038079498" evidence="1">
    <location>
        <begin position="28"/>
        <end position="135"/>
    </location>
</feature>
<dbReference type="EMBL" id="JACXYU010000012">
    <property type="protein sequence ID" value="MBD3933925.1"/>
    <property type="molecule type" value="Genomic_DNA"/>
</dbReference>
<evidence type="ECO:0000256" key="1">
    <source>
        <dbReference type="SAM" id="SignalP"/>
    </source>
</evidence>
<keyword evidence="3" id="KW-1185">Reference proteome</keyword>
<dbReference type="PROSITE" id="PS51257">
    <property type="entry name" value="PROKAR_LIPOPROTEIN"/>
    <property type="match status" value="1"/>
</dbReference>